<name>A0A3B3QRR4_9TELE</name>
<dbReference type="Gene3D" id="1.20.900.10">
    <property type="entry name" value="Dbl homology (DH) domain"/>
    <property type="match status" value="1"/>
</dbReference>
<organism evidence="4 5">
    <name type="scientific">Paramormyrops kingsleyae</name>
    <dbReference type="NCBI Taxonomy" id="1676925"/>
    <lineage>
        <taxon>Eukaryota</taxon>
        <taxon>Metazoa</taxon>
        <taxon>Chordata</taxon>
        <taxon>Craniata</taxon>
        <taxon>Vertebrata</taxon>
        <taxon>Euteleostomi</taxon>
        <taxon>Actinopterygii</taxon>
        <taxon>Neopterygii</taxon>
        <taxon>Teleostei</taxon>
        <taxon>Osteoglossocephala</taxon>
        <taxon>Osteoglossomorpha</taxon>
        <taxon>Osteoglossiformes</taxon>
        <taxon>Mormyridae</taxon>
        <taxon>Paramormyrops</taxon>
    </lineage>
</organism>
<evidence type="ECO:0000313" key="5">
    <source>
        <dbReference type="Proteomes" id="UP000261540"/>
    </source>
</evidence>
<proteinExistence type="predicted"/>
<dbReference type="PROSITE" id="PS50010">
    <property type="entry name" value="DH_2"/>
    <property type="match status" value="1"/>
</dbReference>
<keyword evidence="5" id="KW-1185">Reference proteome</keyword>
<dbReference type="CDD" id="cd00160">
    <property type="entry name" value="RhoGEF"/>
    <property type="match status" value="1"/>
</dbReference>
<dbReference type="PROSITE" id="PS50003">
    <property type="entry name" value="PH_DOMAIN"/>
    <property type="match status" value="1"/>
</dbReference>
<dbReference type="PANTHER" id="PTHR45845">
    <property type="entry name" value="RHO GUANINE NUCLEOTIDE EXCHANGE FACTOR-RELATED"/>
    <property type="match status" value="1"/>
</dbReference>
<dbReference type="GeneTree" id="ENSGT00940000165533"/>
<dbReference type="InterPro" id="IPR035899">
    <property type="entry name" value="DBL_dom_sf"/>
</dbReference>
<dbReference type="SMART" id="SM00325">
    <property type="entry name" value="RhoGEF"/>
    <property type="match status" value="1"/>
</dbReference>
<dbReference type="Pfam" id="PF00621">
    <property type="entry name" value="RhoGEF"/>
    <property type="match status" value="1"/>
</dbReference>
<evidence type="ECO:0000259" key="3">
    <source>
        <dbReference type="PROSITE" id="PS50010"/>
    </source>
</evidence>
<dbReference type="Ensembl" id="ENSPKIT00000032377.1">
    <property type="protein sequence ID" value="ENSPKIP00000008300.1"/>
    <property type="gene ID" value="ENSPKIG00000023856.1"/>
</dbReference>
<dbReference type="GO" id="GO:0005085">
    <property type="term" value="F:guanyl-nucleotide exchange factor activity"/>
    <property type="evidence" value="ECO:0007669"/>
    <property type="project" value="InterPro"/>
</dbReference>
<dbReference type="InterPro" id="IPR052231">
    <property type="entry name" value="Rho_GEF_signaling-related"/>
</dbReference>
<protein>
    <submittedName>
        <fullName evidence="4">Si:dkey-65j6.2</fullName>
    </submittedName>
</protein>
<dbReference type="SUPFAM" id="SSF48065">
    <property type="entry name" value="DBL homology domain (DH-domain)"/>
    <property type="match status" value="1"/>
</dbReference>
<dbReference type="InterPro" id="IPR011993">
    <property type="entry name" value="PH-like_dom_sf"/>
</dbReference>
<feature type="compositionally biased region" description="Low complexity" evidence="1">
    <location>
        <begin position="1618"/>
        <end position="1642"/>
    </location>
</feature>
<dbReference type="InterPro" id="IPR000219">
    <property type="entry name" value="DH_dom"/>
</dbReference>
<evidence type="ECO:0000313" key="4">
    <source>
        <dbReference type="Ensembl" id="ENSPKIP00000008300.1"/>
    </source>
</evidence>
<dbReference type="PANTHER" id="PTHR45845:SF2">
    <property type="entry name" value="RIKEN CDNA D630003M21 GENE"/>
    <property type="match status" value="1"/>
</dbReference>
<dbReference type="Proteomes" id="UP000261540">
    <property type="component" value="Unplaced"/>
</dbReference>
<dbReference type="SMART" id="SM00233">
    <property type="entry name" value="PH"/>
    <property type="match status" value="1"/>
</dbReference>
<dbReference type="Gene3D" id="1.20.58.60">
    <property type="match status" value="1"/>
</dbReference>
<reference evidence="4" key="1">
    <citation type="submission" date="2025-08" db="UniProtKB">
        <authorList>
            <consortium name="Ensembl"/>
        </authorList>
    </citation>
    <scope>IDENTIFICATION</scope>
</reference>
<accession>A0A3B3QRR4</accession>
<feature type="region of interest" description="Disordered" evidence="1">
    <location>
        <begin position="1615"/>
        <end position="1717"/>
    </location>
</feature>
<sequence>MNPESLESSIQGALSALYPPFEATAPTVLSQLFRVIEERYRGDSLQCLLDFLIPAKHILESVQQAACAVYSDVLFRCEGWPLCLREKVVIQLADPNPLLLRPGDFYLQVEPFADQAARIVLKSLLEDHRQVEETPIPETSYPCIFTEEWLRDINDGRHGTPLRHCLLSTDQGIVKVPWEQVANPEFIDKPKAMAAIPLSPDGHPESPGGSSAFSLETRILPAKDDIAISLCHMDDGSPQLMKVDQVRSNGKPVGWVSPNTWDNHSNRELEGDYVDLVEFTKEKNAQVLKRDQVTPELLALQPVRRAPPIPFCDPIYPAPPTHPRDPSTLPNPCLDAMVCTHTRKFMDEPRMPCIRRVLAEAEVKELRGRYRESYLEAQQNPVNFEGSTLEALEECVTTMGVGEAEGKDVALGIKKIGADSEQALPCCHTNHHCPPTAQSEDEFQYQQTIQDLQNSSSHPGKVLSLSSSFLSETPKKCLEVPRKVSRSISDIRPDMIPNMHRRQFKKINAFGLVSPKTDKRRSIKQDAVQAGVAETASLHAVNEHQKKVQAPQVDRTQEVLADVPYLLARPSPADTSNYLLHLGIACLPGSRDRTGRAVVEVYGDHQGWKSQSASSQELCKLLLHFYFIPRKEVADLGMTLVVDARKALPPPGFYKALLMVQEQALNAVHCIVMMVDKDTNPRPEKHPGLQMEVATSLKALHKVVDGHQLTVSLEGTFPYSHSDWLKLNQKLDPFVSDLQEASKLLQRAIGKFEGNKKIDTLQDVEQCIHEEKTLMKEVLEDTRLVTLQREGGAILARLRREESRFPHSEDYRDTMELVTSLYNHVEEQVHTLVMKSNYSLQHLDFLLKLRELESRFTKIREWFSAEGEQQLLKAETVEDSLEQVEQTMQNFDSFLAQAAERQHQAATLVTEVETILESSYTETEIFQTMLYTFKSSLADFKSRAELCHTELKTLVGLFHFCEKAIEVSKDCAEYLEQIKPSCCLAKNSLGTLKKYQERFDEFSVERFQDVKTQACALKGSRGMKVWNVAWLRCQEVRKQLEERLQDPVKVQRPVDISRGDGVNEESALSVPLANLNPSLTKPLGVPTYIDYGANAVLSCNATLKLDNEARTEPKTRAANKNATGECIITKEERNHTKSLKECSAKCAVEMNVPSIDSLSCQWFAWHRNLGRSLSEGSTARSISHGLEAPDTYPGHGQPSHHILQAAQSFQISRHGSFCSEDSSCQSATASLQTEIPCSFTTQATQACDGEKDKASRVLRFRRIIEELLLTEREYVRSLSYVMTHYYPLLERPDVPQDLRGQRGRIFSNLEKLHDFHCHFFLKELESCLQEPLRVGRCFLRHRESFSLYALYSKNKPQSDALLIHHAHGFFQQKQQELGDKMDLSSYLLKPVQRISKYNLLLQDLLRECDALPCSERAEIQAALEVVCFQLRHGNDLLTMEDIQGCDVNLKEQGPLIRQNEFLVSFKKKKHFRHVFLFQELILFSKTKRTTIGNDIYVYKQSFKTSDIGMTHNSGNSGLCFEIWFRRRNSQDTYILQAEKKEVKEGWANDLEQILWEQAVRSRELRIQERVFMGMGSKPFMDIQPSDEAICDRAIKCVPTGRDSKMLPQGRVLLSHANSTGSGSTCSTTGSTSSSSSGRGSLSPASYLCGHSQRRESSQEISEGVMEEDDLDNESIHLLGNSSESSGGSTSGFSGSDHSCQSAIGGDTQNTSSSSFSVCSKVGGPHGIPPLFRDQGFPVDSRKHPPTVSKPLALPSQQVPGKVKAVAVCRKSTEV</sequence>
<dbReference type="InterPro" id="IPR001849">
    <property type="entry name" value="PH_domain"/>
</dbReference>
<dbReference type="Gene3D" id="2.30.29.30">
    <property type="entry name" value="Pleckstrin-homology domain (PH domain)/Phosphotyrosine-binding domain (PTB)"/>
    <property type="match status" value="1"/>
</dbReference>
<dbReference type="SUPFAM" id="SSF50729">
    <property type="entry name" value="PH domain-like"/>
    <property type="match status" value="1"/>
</dbReference>
<dbReference type="InterPro" id="IPR055251">
    <property type="entry name" value="SOS1_NGEF_PH"/>
</dbReference>
<dbReference type="Pfam" id="PF22697">
    <property type="entry name" value="SOS1_NGEF_PH"/>
    <property type="match status" value="1"/>
</dbReference>
<feature type="compositionally biased region" description="Low complexity" evidence="1">
    <location>
        <begin position="1679"/>
        <end position="1698"/>
    </location>
</feature>
<dbReference type="CDD" id="cd13242">
    <property type="entry name" value="PH_puratrophin-1"/>
    <property type="match status" value="1"/>
</dbReference>
<feature type="domain" description="DH" evidence="3">
    <location>
        <begin position="1259"/>
        <end position="1436"/>
    </location>
</feature>
<evidence type="ECO:0000259" key="2">
    <source>
        <dbReference type="PROSITE" id="PS50003"/>
    </source>
</evidence>
<feature type="domain" description="PH" evidence="2">
    <location>
        <begin position="1448"/>
        <end position="1555"/>
    </location>
</feature>
<reference evidence="4" key="2">
    <citation type="submission" date="2025-09" db="UniProtKB">
        <authorList>
            <consortium name="Ensembl"/>
        </authorList>
    </citation>
    <scope>IDENTIFICATION</scope>
</reference>
<feature type="region of interest" description="Disordered" evidence="1">
    <location>
        <begin position="1732"/>
        <end position="1753"/>
    </location>
</feature>
<evidence type="ECO:0000256" key="1">
    <source>
        <dbReference type="SAM" id="MobiDB-lite"/>
    </source>
</evidence>